<evidence type="ECO:0000256" key="9">
    <source>
        <dbReference type="PROSITE-ProRule" id="PRU01373"/>
    </source>
</evidence>
<keyword evidence="8 9" id="KW-0961">Cell wall biogenesis/degradation</keyword>
<evidence type="ECO:0000256" key="1">
    <source>
        <dbReference type="ARBA" id="ARBA00004752"/>
    </source>
</evidence>
<sequence length="172" mass="19207">MLDLLHISLADQLLYGFSDGVLRLRFPVSTARNGAGELNGSGCTPRGMHQVRARIGEGLPCGAVLRGRRWTGEVWSDELHAAFPGRDWILTRILWLSGCEPGVNRLGPVDTFRRYIYLHGTPDVEPMGVALSHGCIRMRNADLLRLFPLVPAHCRVMLAERPCPQWRRAVIS</sequence>
<dbReference type="GO" id="GO:0005576">
    <property type="term" value="C:extracellular region"/>
    <property type="evidence" value="ECO:0007669"/>
    <property type="project" value="TreeGrafter"/>
</dbReference>
<evidence type="ECO:0000259" key="10">
    <source>
        <dbReference type="PROSITE" id="PS52029"/>
    </source>
</evidence>
<dbReference type="Gene3D" id="2.40.440.10">
    <property type="entry name" value="L,D-transpeptidase catalytic domain-like"/>
    <property type="match status" value="1"/>
</dbReference>
<feature type="active site" description="Nucleophile" evidence="9">
    <location>
        <position position="135"/>
    </location>
</feature>
<keyword evidence="3" id="KW-0328">Glycosyltransferase</keyword>
<dbReference type="InterPro" id="IPR050979">
    <property type="entry name" value="LD-transpeptidase"/>
</dbReference>
<evidence type="ECO:0000256" key="4">
    <source>
        <dbReference type="ARBA" id="ARBA00022679"/>
    </source>
</evidence>
<evidence type="ECO:0000256" key="3">
    <source>
        <dbReference type="ARBA" id="ARBA00022676"/>
    </source>
</evidence>
<evidence type="ECO:0000256" key="6">
    <source>
        <dbReference type="ARBA" id="ARBA00022960"/>
    </source>
</evidence>
<accession>A0A4Q9R2V1</accession>
<keyword evidence="7 9" id="KW-0573">Peptidoglycan synthesis</keyword>
<dbReference type="GO" id="GO:0018104">
    <property type="term" value="P:peptidoglycan-protein cross-linking"/>
    <property type="evidence" value="ECO:0007669"/>
    <property type="project" value="TreeGrafter"/>
</dbReference>
<dbReference type="AlphaFoldDB" id="A0A4Q9R2V1"/>
<evidence type="ECO:0000256" key="2">
    <source>
        <dbReference type="ARBA" id="ARBA00005992"/>
    </source>
</evidence>
<proteinExistence type="inferred from homology"/>
<keyword evidence="4" id="KW-0808">Transferase</keyword>
<organism evidence="11 12">
    <name type="scientific">Stutzerimonas kirkiae</name>
    <dbReference type="NCBI Taxonomy" id="2211392"/>
    <lineage>
        <taxon>Bacteria</taxon>
        <taxon>Pseudomonadati</taxon>
        <taxon>Pseudomonadota</taxon>
        <taxon>Gammaproteobacteria</taxon>
        <taxon>Pseudomonadales</taxon>
        <taxon>Pseudomonadaceae</taxon>
        <taxon>Stutzerimonas</taxon>
    </lineage>
</organism>
<dbReference type="UniPathway" id="UPA00219"/>
<evidence type="ECO:0000256" key="5">
    <source>
        <dbReference type="ARBA" id="ARBA00022801"/>
    </source>
</evidence>
<dbReference type="GO" id="GO:0071972">
    <property type="term" value="F:peptidoglycan L,D-transpeptidase activity"/>
    <property type="evidence" value="ECO:0007669"/>
    <property type="project" value="TreeGrafter"/>
</dbReference>
<dbReference type="GO" id="GO:0016757">
    <property type="term" value="F:glycosyltransferase activity"/>
    <property type="evidence" value="ECO:0007669"/>
    <property type="project" value="UniProtKB-KW"/>
</dbReference>
<evidence type="ECO:0000313" key="12">
    <source>
        <dbReference type="Proteomes" id="UP000292639"/>
    </source>
</evidence>
<dbReference type="OrthoDB" id="9787225at2"/>
<evidence type="ECO:0000313" key="11">
    <source>
        <dbReference type="EMBL" id="TBU93556.1"/>
    </source>
</evidence>
<dbReference type="PANTHER" id="PTHR30582">
    <property type="entry name" value="L,D-TRANSPEPTIDASE"/>
    <property type="match status" value="1"/>
</dbReference>
<reference evidence="11 12" key="1">
    <citation type="submission" date="2018-06" db="EMBL/GenBank/DDBJ databases">
        <title>Three novel Pseudomonas species isolated from symptomatic oak.</title>
        <authorList>
            <person name="Bueno-Gonzalez V."/>
            <person name="Brady C."/>
        </authorList>
    </citation>
    <scope>NUCLEOTIDE SEQUENCE [LARGE SCALE GENOMIC DNA]</scope>
    <source>
        <strain evidence="11 12">P17C</strain>
    </source>
</reference>
<evidence type="ECO:0000256" key="8">
    <source>
        <dbReference type="ARBA" id="ARBA00023316"/>
    </source>
</evidence>
<evidence type="ECO:0000256" key="7">
    <source>
        <dbReference type="ARBA" id="ARBA00022984"/>
    </source>
</evidence>
<dbReference type="InterPro" id="IPR005490">
    <property type="entry name" value="LD_TPept_cat_dom"/>
</dbReference>
<dbReference type="GO" id="GO:0071555">
    <property type="term" value="P:cell wall organization"/>
    <property type="evidence" value="ECO:0007669"/>
    <property type="project" value="UniProtKB-UniRule"/>
</dbReference>
<protein>
    <recommendedName>
        <fullName evidence="10">L,D-TPase catalytic domain-containing protein</fullName>
    </recommendedName>
</protein>
<dbReference type="Pfam" id="PF03734">
    <property type="entry name" value="YkuD"/>
    <property type="match status" value="1"/>
</dbReference>
<feature type="domain" description="L,D-TPase catalytic" evidence="10">
    <location>
        <begin position="3"/>
        <end position="159"/>
    </location>
</feature>
<dbReference type="CDD" id="cd16913">
    <property type="entry name" value="YkuD_like"/>
    <property type="match status" value="1"/>
</dbReference>
<comment type="caution">
    <text evidence="11">The sequence shown here is derived from an EMBL/GenBank/DDBJ whole genome shotgun (WGS) entry which is preliminary data.</text>
</comment>
<dbReference type="SUPFAM" id="SSF141523">
    <property type="entry name" value="L,D-transpeptidase catalytic domain-like"/>
    <property type="match status" value="1"/>
</dbReference>
<dbReference type="GO" id="GO:0008360">
    <property type="term" value="P:regulation of cell shape"/>
    <property type="evidence" value="ECO:0007669"/>
    <property type="project" value="UniProtKB-UniRule"/>
</dbReference>
<feature type="active site" description="Proton donor/acceptor" evidence="9">
    <location>
        <position position="119"/>
    </location>
</feature>
<keyword evidence="6 9" id="KW-0133">Cell shape</keyword>
<keyword evidence="5" id="KW-0378">Hydrolase</keyword>
<dbReference type="Proteomes" id="UP000292639">
    <property type="component" value="Unassembled WGS sequence"/>
</dbReference>
<dbReference type="PROSITE" id="PS52029">
    <property type="entry name" value="LD_TPASE"/>
    <property type="match status" value="1"/>
</dbReference>
<dbReference type="PANTHER" id="PTHR30582:SF24">
    <property type="entry name" value="L,D-TRANSPEPTIDASE ERFK_SRFK-RELATED"/>
    <property type="match status" value="1"/>
</dbReference>
<dbReference type="EMBL" id="QJUP01000020">
    <property type="protein sequence ID" value="TBU93556.1"/>
    <property type="molecule type" value="Genomic_DNA"/>
</dbReference>
<dbReference type="InterPro" id="IPR038063">
    <property type="entry name" value="Transpep_catalytic_dom"/>
</dbReference>
<keyword evidence="12" id="KW-1185">Reference proteome</keyword>
<name>A0A4Q9R2V1_9GAMM</name>
<comment type="pathway">
    <text evidence="1 9">Cell wall biogenesis; peptidoglycan biosynthesis.</text>
</comment>
<gene>
    <name evidence="11" type="ORF">DNJ96_13745</name>
</gene>
<comment type="similarity">
    <text evidence="2">Belongs to the YkuD family.</text>
</comment>